<dbReference type="EMBL" id="VHJK01000001">
    <property type="protein sequence ID" value="TRD11413.1"/>
    <property type="molecule type" value="Genomic_DNA"/>
</dbReference>
<name>A0A547PBA2_9SPHN</name>
<gene>
    <name evidence="1" type="ORF">FGU71_05785</name>
</gene>
<proteinExistence type="predicted"/>
<dbReference type="AlphaFoldDB" id="A0A547PBA2"/>
<protein>
    <submittedName>
        <fullName evidence="1">Glycosyltransferase</fullName>
    </submittedName>
</protein>
<sequence>MMQLAPILVFGYNRPDKLDQVLKSLQRCPEFASSSVTIFVDGSKGSADIAKVEQVREVARSFQGPNVTHRIRDKNIGLKNSIREGVSKTFESHETAIIIEDDLVVAPGTLTYFNAALQKYADDDRVWSVSAYMYEVASCRENREAFFLPFANPWGWATWKRCWHAPEVEDQERAALLESRSFQTFFDGISTRDFASILALDERALVNSWFIHWYLKIFKAGGLTLWPPRSMIMNSGAADGTHASPLNFHRFLKKSPLSPDFVPQLPDDVCVDYKALDAIRGSPDARIQRTISKLGGYRRRLKAALR</sequence>
<keyword evidence="1" id="KW-0808">Transferase</keyword>
<dbReference type="InterPro" id="IPR052463">
    <property type="entry name" value="O-linked_mannose_GnT"/>
</dbReference>
<dbReference type="InterPro" id="IPR029044">
    <property type="entry name" value="Nucleotide-diphossugar_trans"/>
</dbReference>
<organism evidence="1 2">
    <name type="scientific">Erythrobacter insulae</name>
    <dbReference type="NCBI Taxonomy" id="2584124"/>
    <lineage>
        <taxon>Bacteria</taxon>
        <taxon>Pseudomonadati</taxon>
        <taxon>Pseudomonadota</taxon>
        <taxon>Alphaproteobacteria</taxon>
        <taxon>Sphingomonadales</taxon>
        <taxon>Erythrobacteraceae</taxon>
        <taxon>Erythrobacter/Porphyrobacter group</taxon>
        <taxon>Erythrobacter</taxon>
    </lineage>
</organism>
<keyword evidence="2" id="KW-1185">Reference proteome</keyword>
<comment type="caution">
    <text evidence="1">The sequence shown here is derived from an EMBL/GenBank/DDBJ whole genome shotgun (WGS) entry which is preliminary data.</text>
</comment>
<dbReference type="OrthoDB" id="5180856at2"/>
<dbReference type="Proteomes" id="UP000316343">
    <property type="component" value="Unassembled WGS sequence"/>
</dbReference>
<dbReference type="SUPFAM" id="SSF53448">
    <property type="entry name" value="Nucleotide-diphospho-sugar transferases"/>
    <property type="match status" value="1"/>
</dbReference>
<dbReference type="RefSeq" id="WP_142787678.1">
    <property type="nucleotide sequence ID" value="NZ_VHJK01000001.1"/>
</dbReference>
<dbReference type="GO" id="GO:0016266">
    <property type="term" value="P:protein O-linked glycosylation via N-acetyl-galactosamine"/>
    <property type="evidence" value="ECO:0007669"/>
    <property type="project" value="TreeGrafter"/>
</dbReference>
<dbReference type="PANTHER" id="PTHR46396:SF2">
    <property type="entry name" value="ILEI_PANDER DOMAIN-CONTAINING PROTEIN"/>
    <property type="match status" value="1"/>
</dbReference>
<dbReference type="PANTHER" id="PTHR46396">
    <property type="entry name" value="PROTEIN O-LINKED-MANNOSE BETA-1,2-N-ACETYLGLUCOSAMINYLTRANSFERASE 1"/>
    <property type="match status" value="1"/>
</dbReference>
<accession>A0A547PBA2</accession>
<reference evidence="1 2" key="1">
    <citation type="submission" date="2019-06" db="EMBL/GenBank/DDBJ databases">
        <title>Erythrobacter insulae sp. nov., isolated from a tidal flat.</title>
        <authorList>
            <person name="Yoon J.-H."/>
        </authorList>
    </citation>
    <scope>NUCLEOTIDE SEQUENCE [LARGE SCALE GENOMIC DNA]</scope>
    <source>
        <strain evidence="1 2">JBTF-M21</strain>
    </source>
</reference>
<dbReference type="Gene3D" id="3.90.550.10">
    <property type="entry name" value="Spore Coat Polysaccharide Biosynthesis Protein SpsA, Chain A"/>
    <property type="match status" value="1"/>
</dbReference>
<evidence type="ECO:0000313" key="2">
    <source>
        <dbReference type="Proteomes" id="UP000316343"/>
    </source>
</evidence>
<dbReference type="GO" id="GO:0047223">
    <property type="term" value="F:beta-1,3-galactosyl-O-glycosyl-glycoprotein beta-1,3-N-acetylglucosaminyltransferase activity"/>
    <property type="evidence" value="ECO:0007669"/>
    <property type="project" value="TreeGrafter"/>
</dbReference>
<evidence type="ECO:0000313" key="1">
    <source>
        <dbReference type="EMBL" id="TRD11413.1"/>
    </source>
</evidence>